<evidence type="ECO:0000313" key="3">
    <source>
        <dbReference type="Proteomes" id="UP000268094"/>
    </source>
</evidence>
<dbReference type="InterPro" id="IPR027268">
    <property type="entry name" value="Peptidase_M4/M1_CTD_sf"/>
</dbReference>
<gene>
    <name evidence="2" type="ORF">D7V88_08510</name>
</gene>
<dbReference type="Proteomes" id="UP000268094">
    <property type="component" value="Unassembled WGS sequence"/>
</dbReference>
<comment type="caution">
    <text evidence="2">The sequence shown here is derived from an EMBL/GenBank/DDBJ whole genome shotgun (WGS) entry which is preliminary data.</text>
</comment>
<dbReference type="GO" id="GO:0008270">
    <property type="term" value="F:zinc ion binding"/>
    <property type="evidence" value="ECO:0007669"/>
    <property type="project" value="InterPro"/>
</dbReference>
<dbReference type="EMBL" id="RAVZ01000039">
    <property type="protein sequence ID" value="RKG91783.1"/>
    <property type="molecule type" value="Genomic_DNA"/>
</dbReference>
<evidence type="ECO:0000259" key="1">
    <source>
        <dbReference type="Pfam" id="PF01433"/>
    </source>
</evidence>
<dbReference type="SUPFAM" id="SSF55486">
    <property type="entry name" value="Metalloproteases ('zincins'), catalytic domain"/>
    <property type="match status" value="1"/>
</dbReference>
<reference evidence="3" key="1">
    <citation type="submission" date="2018-09" db="EMBL/GenBank/DDBJ databases">
        <authorList>
            <person name="Livingstone P.G."/>
            <person name="Whitworth D.E."/>
        </authorList>
    </citation>
    <scope>NUCLEOTIDE SEQUENCE [LARGE SCALE GENOMIC DNA]</scope>
    <source>
        <strain evidence="3">CA054A</strain>
    </source>
</reference>
<organism evidence="2 3">
    <name type="scientific">Corallococcus terminator</name>
    <dbReference type="NCBI Taxonomy" id="2316733"/>
    <lineage>
        <taxon>Bacteria</taxon>
        <taxon>Pseudomonadati</taxon>
        <taxon>Myxococcota</taxon>
        <taxon>Myxococcia</taxon>
        <taxon>Myxococcales</taxon>
        <taxon>Cystobacterineae</taxon>
        <taxon>Myxococcaceae</taxon>
        <taxon>Corallococcus</taxon>
    </lineage>
</organism>
<evidence type="ECO:0000313" key="2">
    <source>
        <dbReference type="EMBL" id="RKG91783.1"/>
    </source>
</evidence>
<dbReference type="InterPro" id="IPR014782">
    <property type="entry name" value="Peptidase_M1_dom"/>
</dbReference>
<dbReference type="Pfam" id="PF01433">
    <property type="entry name" value="Peptidase_M1"/>
    <property type="match status" value="1"/>
</dbReference>
<sequence length="651" mass="72091">MTTGGEAPVRIRCVPLSLLRRVLSLLVVLGLGCESPAPPPIKDVDGPPLAYAVDLYDLAFDLTTRELTSRLWLDVKGAREGCLSIPAPEGVTDVRWQGVPAVSTRTVDGTLEVCGRSLLEGAPWIDSRYVVPEATHLYTQVGFSRRPDLHGDVFSYLLGWVESCDFLGPCDDAPDRLSHFTFEVTHAPGAVVLCPGTLSHPDETHTRCELLGTRAPTYSAFMVASHPAWKRTRLVDSDVGRVDLYEAPGGLLWPALDAAVVEDFLRWMTARFGPLPYGPELRVAAAPTEWLGMEHPANIVLRDNLPLLPKVYANMALHTWMHEVVHQWAGNRTTLASARDYPWKEAVAEYLTYVYEDEHRDGEAASTLAYWDRLARTASYHLRPSDVPAPPFISFANDIYGSGPMILLLQLESLLGRAQVLAALQVFLAEPGARSIADLRAALEGASGVSLQRYFETWVDGAGEPDWPFFQVEWREEQALTLTVTQRTVAGTVYPCVVELELQGDAPEQRQRFTVSYGLEPLSATVRATVPLPPWTVRRVEVDPRNRLVNRRSAGLLREQPGSGFELRLQRPTEGDALQEDRPGQLAIRLHELRCGRGFTRVREEDVPGRIQLRSMAVPTTDGDAHDASVAERRSVRARCVRQPGLGVGIR</sequence>
<dbReference type="Gene3D" id="1.10.390.10">
    <property type="entry name" value="Neutral Protease Domain 2"/>
    <property type="match status" value="1"/>
</dbReference>
<accession>A0A3A8JQ77</accession>
<proteinExistence type="predicted"/>
<name>A0A3A8JQ77_9BACT</name>
<dbReference type="GO" id="GO:0008237">
    <property type="term" value="F:metallopeptidase activity"/>
    <property type="evidence" value="ECO:0007669"/>
    <property type="project" value="InterPro"/>
</dbReference>
<keyword evidence="3" id="KW-1185">Reference proteome</keyword>
<protein>
    <recommendedName>
        <fullName evidence="1">Peptidase M1 membrane alanine aminopeptidase domain-containing protein</fullName>
    </recommendedName>
</protein>
<dbReference type="AlphaFoldDB" id="A0A3A8JQ77"/>
<feature type="domain" description="Peptidase M1 membrane alanine aminopeptidase" evidence="1">
    <location>
        <begin position="288"/>
        <end position="458"/>
    </location>
</feature>